<dbReference type="InterPro" id="IPR010627">
    <property type="entry name" value="Prepilin_pept_A24_N"/>
</dbReference>
<keyword evidence="6 7" id="KW-0472">Membrane</keyword>
<evidence type="ECO:0000256" key="3">
    <source>
        <dbReference type="ARBA" id="ARBA00022475"/>
    </source>
</evidence>
<dbReference type="GO" id="GO:0005886">
    <property type="term" value="C:plasma membrane"/>
    <property type="evidence" value="ECO:0007669"/>
    <property type="project" value="UniProtKB-SubCell"/>
</dbReference>
<feature type="transmembrane region" description="Helical" evidence="7">
    <location>
        <begin position="144"/>
        <end position="161"/>
    </location>
</feature>
<proteinExistence type="inferred from homology"/>
<keyword evidence="11" id="KW-1185">Reference proteome</keyword>
<feature type="domain" description="Prepilin type IV endopeptidase peptidase" evidence="8">
    <location>
        <begin position="99"/>
        <end position="201"/>
    </location>
</feature>
<evidence type="ECO:0000259" key="9">
    <source>
        <dbReference type="Pfam" id="PF06750"/>
    </source>
</evidence>
<feature type="domain" description="Prepilin peptidase A24 N-terminal" evidence="9">
    <location>
        <begin position="5"/>
        <end position="86"/>
    </location>
</feature>
<dbReference type="Pfam" id="PF06750">
    <property type="entry name" value="A24_N_bact"/>
    <property type="match status" value="1"/>
</dbReference>
<dbReference type="Gene3D" id="1.20.120.1220">
    <property type="match status" value="1"/>
</dbReference>
<dbReference type="Proteomes" id="UP000480185">
    <property type="component" value="Unassembled WGS sequence"/>
</dbReference>
<feature type="transmembrane region" description="Helical" evidence="7">
    <location>
        <begin position="173"/>
        <end position="206"/>
    </location>
</feature>
<reference evidence="10 11" key="1">
    <citation type="submission" date="2019-11" db="EMBL/GenBank/DDBJ databases">
        <authorList>
            <person name="Li J."/>
        </authorList>
    </citation>
    <scope>NUCLEOTIDE SEQUENCE [LARGE SCALE GENOMIC DNA]</scope>
    <source>
        <strain evidence="10 11">J4</strain>
    </source>
</reference>
<dbReference type="GO" id="GO:0004190">
    <property type="term" value="F:aspartic-type endopeptidase activity"/>
    <property type="evidence" value="ECO:0007669"/>
    <property type="project" value="InterPro"/>
</dbReference>
<comment type="subcellular location">
    <subcellularLocation>
        <location evidence="1">Cell membrane</location>
        <topology evidence="1">Multi-pass membrane protein</topology>
    </subcellularLocation>
</comment>
<feature type="transmembrane region" description="Helical" evidence="7">
    <location>
        <begin position="70"/>
        <end position="88"/>
    </location>
</feature>
<name>A0A6G1X9B5_9BACI</name>
<sequence length="245" mass="26892">MYIFILGLTLGSFYNVVGLRVPEGQSIVSPRSSCPNCQRELTWRELIPVFSYVFQKGKCSNCKATISPKYPIFELITGLLFVLSFYLIGFDLELIAALSLVSLLVIITVSDLAYMIIPNKVLAFFIVLFILERIFVPLDPWYDPALAFIVALVLLLLVGIVSKGGMGGGDIKLFAVLGVVLGLEKILLTFFLSALIGAVFGGIGLIIGKSKRGNPIPFGPYIAVGALLSYFFGTEIIHWYFSTFL</sequence>
<keyword evidence="5 7" id="KW-1133">Transmembrane helix</keyword>
<dbReference type="GO" id="GO:0006465">
    <property type="term" value="P:signal peptide processing"/>
    <property type="evidence" value="ECO:0007669"/>
    <property type="project" value="TreeGrafter"/>
</dbReference>
<keyword evidence="3" id="KW-1003">Cell membrane</keyword>
<dbReference type="PANTHER" id="PTHR30487:SF0">
    <property type="entry name" value="PREPILIN LEADER PEPTIDASE_N-METHYLTRANSFERASE-RELATED"/>
    <property type="match status" value="1"/>
</dbReference>
<accession>A0A6G1X9B5</accession>
<evidence type="ECO:0000313" key="11">
    <source>
        <dbReference type="Proteomes" id="UP000480185"/>
    </source>
</evidence>
<dbReference type="InterPro" id="IPR000045">
    <property type="entry name" value="Prepilin_IV_endopep_pep"/>
</dbReference>
<dbReference type="InterPro" id="IPR050882">
    <property type="entry name" value="Prepilin_peptidase/N-MTase"/>
</dbReference>
<comment type="similarity">
    <text evidence="2">Belongs to the peptidase A24 family.</text>
</comment>
<dbReference type="Pfam" id="PF01478">
    <property type="entry name" value="Peptidase_A24"/>
    <property type="match status" value="1"/>
</dbReference>
<feature type="transmembrane region" description="Helical" evidence="7">
    <location>
        <begin position="218"/>
        <end position="241"/>
    </location>
</feature>
<protein>
    <submittedName>
        <fullName evidence="10">Prepilin peptidase</fullName>
    </submittedName>
</protein>
<evidence type="ECO:0000256" key="6">
    <source>
        <dbReference type="ARBA" id="ARBA00023136"/>
    </source>
</evidence>
<evidence type="ECO:0000256" key="1">
    <source>
        <dbReference type="ARBA" id="ARBA00004651"/>
    </source>
</evidence>
<comment type="caution">
    <text evidence="10">The sequence shown here is derived from an EMBL/GenBank/DDBJ whole genome shotgun (WGS) entry which is preliminary data.</text>
</comment>
<evidence type="ECO:0000256" key="5">
    <source>
        <dbReference type="ARBA" id="ARBA00022989"/>
    </source>
</evidence>
<gene>
    <name evidence="10" type="ORF">GH754_14470</name>
</gene>
<dbReference type="EMBL" id="WJNH01000009">
    <property type="protein sequence ID" value="MRG87495.1"/>
    <property type="molecule type" value="Genomic_DNA"/>
</dbReference>
<evidence type="ECO:0000313" key="10">
    <source>
        <dbReference type="EMBL" id="MRG87495.1"/>
    </source>
</evidence>
<evidence type="ECO:0000256" key="7">
    <source>
        <dbReference type="SAM" id="Phobius"/>
    </source>
</evidence>
<dbReference type="AlphaFoldDB" id="A0A6G1X9B5"/>
<evidence type="ECO:0000256" key="2">
    <source>
        <dbReference type="ARBA" id="ARBA00005801"/>
    </source>
</evidence>
<organism evidence="10 11">
    <name type="scientific">Salinibacillus xinjiangensis</name>
    <dbReference type="NCBI Taxonomy" id="1229268"/>
    <lineage>
        <taxon>Bacteria</taxon>
        <taxon>Bacillati</taxon>
        <taxon>Bacillota</taxon>
        <taxon>Bacilli</taxon>
        <taxon>Bacillales</taxon>
        <taxon>Bacillaceae</taxon>
        <taxon>Salinibacillus</taxon>
    </lineage>
</organism>
<evidence type="ECO:0000256" key="4">
    <source>
        <dbReference type="ARBA" id="ARBA00022692"/>
    </source>
</evidence>
<dbReference type="PANTHER" id="PTHR30487">
    <property type="entry name" value="TYPE 4 PREPILIN-LIKE PROTEINS LEADER PEPTIDE-PROCESSING ENZYME"/>
    <property type="match status" value="1"/>
</dbReference>
<evidence type="ECO:0000259" key="8">
    <source>
        <dbReference type="Pfam" id="PF01478"/>
    </source>
</evidence>
<keyword evidence="4 7" id="KW-0812">Transmembrane</keyword>